<sequence length="435" mass="48851">NDTVPTPEESDIAYFAFKIQDTKLSERVRRLQEAALNVSDEFAPYLVDPNSLHQPLISFRLEQDEVDRMRSIIPVLFFLPLFAGTSTSNAAGYRSAYEDTAYFAFNIQDPKSPETAMLARSKIVRDIQSTIISALIRALNRHGFLDKISFSLDPIVIMFAVLSESITFYKIKMKISFLLLSLLVVAETRRGRDRHTTTTTPKPTTTTTVKTTTVPPSTTTTTTPAPVNDENTAYLAFKIDDVKFAQRVQKLQQAAMKVSKDFSPFLVNTTQLYQPLISFLMEDDEKNRTSDMYDRQLELALCSILPRRIPYTRFKVVDGAMMAMSQTGVWLNRTKSALRDALNRQGFIFHSNLDENLVVIMNPLKLNLAKIDLRPLTLTASAEVDSLFICRGRAPSASFSSPCQIVHESFLDGCPTTAVKDATLADLIYVQNGRV</sequence>
<evidence type="ECO:0000313" key="2">
    <source>
        <dbReference type="EnsemblMetazoa" id="PPA00779.1"/>
    </source>
</evidence>
<reference evidence="2" key="2">
    <citation type="submission" date="2022-06" db="UniProtKB">
        <authorList>
            <consortium name="EnsemblMetazoa"/>
        </authorList>
    </citation>
    <scope>IDENTIFICATION</scope>
    <source>
        <strain evidence="2">PS312</strain>
    </source>
</reference>
<feature type="compositionally biased region" description="Low complexity" evidence="1">
    <location>
        <begin position="197"/>
        <end position="224"/>
    </location>
</feature>
<dbReference type="Proteomes" id="UP000005239">
    <property type="component" value="Unassembled WGS sequence"/>
</dbReference>
<organism evidence="2 3">
    <name type="scientific">Pristionchus pacificus</name>
    <name type="common">Parasitic nematode worm</name>
    <dbReference type="NCBI Taxonomy" id="54126"/>
    <lineage>
        <taxon>Eukaryota</taxon>
        <taxon>Metazoa</taxon>
        <taxon>Ecdysozoa</taxon>
        <taxon>Nematoda</taxon>
        <taxon>Chromadorea</taxon>
        <taxon>Rhabditida</taxon>
        <taxon>Rhabditina</taxon>
        <taxon>Diplogasteromorpha</taxon>
        <taxon>Diplogasteroidea</taxon>
        <taxon>Neodiplogasteridae</taxon>
        <taxon>Pristionchus</taxon>
    </lineage>
</organism>
<keyword evidence="3" id="KW-1185">Reference proteome</keyword>
<dbReference type="EnsemblMetazoa" id="PPA00779.1">
    <property type="protein sequence ID" value="PPA00779.1"/>
    <property type="gene ID" value="WBGene00090333"/>
</dbReference>
<proteinExistence type="predicted"/>
<reference evidence="3" key="1">
    <citation type="journal article" date="2008" name="Nat. Genet.">
        <title>The Pristionchus pacificus genome provides a unique perspective on nematode lifestyle and parasitism.</title>
        <authorList>
            <person name="Dieterich C."/>
            <person name="Clifton S.W."/>
            <person name="Schuster L.N."/>
            <person name="Chinwalla A."/>
            <person name="Delehaunty K."/>
            <person name="Dinkelacker I."/>
            <person name="Fulton L."/>
            <person name="Fulton R."/>
            <person name="Godfrey J."/>
            <person name="Minx P."/>
            <person name="Mitreva M."/>
            <person name="Roeseler W."/>
            <person name="Tian H."/>
            <person name="Witte H."/>
            <person name="Yang S.P."/>
            <person name="Wilson R.K."/>
            <person name="Sommer R.J."/>
        </authorList>
    </citation>
    <scope>NUCLEOTIDE SEQUENCE [LARGE SCALE GENOMIC DNA]</scope>
    <source>
        <strain evidence="3">PS312</strain>
    </source>
</reference>
<dbReference type="AlphaFoldDB" id="A0A2A6BRB4"/>
<accession>A0A2A6BRB4</accession>
<protein>
    <submittedName>
        <fullName evidence="2">Uncharacterized protein</fullName>
    </submittedName>
</protein>
<feature type="region of interest" description="Disordered" evidence="1">
    <location>
        <begin position="191"/>
        <end position="225"/>
    </location>
</feature>
<name>A0A2A6BRB4_PRIPA</name>
<evidence type="ECO:0000313" key="3">
    <source>
        <dbReference type="Proteomes" id="UP000005239"/>
    </source>
</evidence>
<accession>A0A8R1Y6H3</accession>
<gene>
    <name evidence="2" type="primary">WBGene00090333</name>
</gene>
<evidence type="ECO:0000256" key="1">
    <source>
        <dbReference type="SAM" id="MobiDB-lite"/>
    </source>
</evidence>